<evidence type="ECO:0000313" key="3">
    <source>
        <dbReference type="Proteomes" id="UP000320791"/>
    </source>
</evidence>
<sequence>MTNGKVFVSYGMRRLAAVLAAIGIACSPGFASPPAASAEPGVIPLSFDHLGRPSAGTLDQLRGLSDTPWLPAPARDTLEAAITFFEGSSGGGVALPEDAPRFSQFLWPTTADRCIAGEHRATGTVIAVPGPAALPVPGVPENQSAFVFTALGTGPADPNHEGMTIHWLNVNNLRFGATKLSAQGINAEGPATVSGVANTGRGTVVAIAIGGVSTEGHMCNFIPTAGMFTV</sequence>
<evidence type="ECO:0008006" key="4">
    <source>
        <dbReference type="Google" id="ProtNLM"/>
    </source>
</evidence>
<dbReference type="RefSeq" id="WP_146324510.1">
    <property type="nucleotide sequence ID" value="NZ_BAABLR010000071.1"/>
</dbReference>
<dbReference type="PROSITE" id="PS51257">
    <property type="entry name" value="PROKAR_LIPOPROTEIN"/>
    <property type="match status" value="1"/>
</dbReference>
<dbReference type="EMBL" id="VOHM01000014">
    <property type="protein sequence ID" value="TWT24974.1"/>
    <property type="molecule type" value="Genomic_DNA"/>
</dbReference>
<evidence type="ECO:0000313" key="2">
    <source>
        <dbReference type="EMBL" id="TWT24974.1"/>
    </source>
</evidence>
<evidence type="ECO:0000256" key="1">
    <source>
        <dbReference type="SAM" id="SignalP"/>
    </source>
</evidence>
<dbReference type="OrthoDB" id="4424756at2"/>
<feature type="signal peptide" evidence="1">
    <location>
        <begin position="1"/>
        <end position="31"/>
    </location>
</feature>
<keyword evidence="1" id="KW-0732">Signal</keyword>
<reference evidence="2 3" key="1">
    <citation type="submission" date="2019-08" db="EMBL/GenBank/DDBJ databases">
        <authorList>
            <person name="Lei W."/>
        </authorList>
    </citation>
    <scope>NUCLEOTIDE SEQUENCE [LARGE SCALE GENOMIC DNA]</scope>
    <source>
        <strain evidence="2 3">CCUG 58627</strain>
    </source>
</reference>
<comment type="caution">
    <text evidence="2">The sequence shown here is derived from an EMBL/GenBank/DDBJ whole genome shotgun (WGS) entry which is preliminary data.</text>
</comment>
<keyword evidence="3" id="KW-1185">Reference proteome</keyword>
<accession>A0A5C5UFI6</accession>
<dbReference type="AlphaFoldDB" id="A0A5C5UFI6"/>
<feature type="chain" id="PRO_5039107003" description="Secreted protein" evidence="1">
    <location>
        <begin position="32"/>
        <end position="230"/>
    </location>
</feature>
<dbReference type="Proteomes" id="UP000320791">
    <property type="component" value="Unassembled WGS sequence"/>
</dbReference>
<organism evidence="2 3">
    <name type="scientific">Corynebacterium canis</name>
    <dbReference type="NCBI Taxonomy" id="679663"/>
    <lineage>
        <taxon>Bacteria</taxon>
        <taxon>Bacillati</taxon>
        <taxon>Actinomycetota</taxon>
        <taxon>Actinomycetes</taxon>
        <taxon>Mycobacteriales</taxon>
        <taxon>Corynebacteriaceae</taxon>
        <taxon>Corynebacterium</taxon>
    </lineage>
</organism>
<protein>
    <recommendedName>
        <fullName evidence="4">Secreted protein</fullName>
    </recommendedName>
</protein>
<name>A0A5C5UFI6_9CORY</name>
<gene>
    <name evidence="2" type="ORF">FRX94_07480</name>
</gene>
<proteinExistence type="predicted"/>